<sequence>MKKILASLFCLLLFFAPFNSYRVSAKNSLSVANNYETFNFKIDDLQRWINKSDSEYFNKKKYVFKKSGKGSKRVKLKEKVYIYAYIDKENKNRVFSLDIIDKDNGKNEDYIKNISKLFIKEFGADDPNQVISQAEDVSRNCDGDKDQGIYIFNHVNYKVIFNGEQKVCENDFSPSKFNMDQDYRSSSDYASFCDSVTSKNEYSNTPSESQKHIYDNATVESINSGSGSELGEYSIIHVASSQCTDDNLLDWYLNYVKPHSEYKYNIILYTDNSGYGVYSANGIIQKNVGLSQSNGSYGVAKTDGCTTYYVTEDGKLQTVQ</sequence>
<keyword evidence="3" id="KW-1185">Reference proteome</keyword>
<dbReference type="RefSeq" id="WP_128520576.1">
    <property type="nucleotide sequence ID" value="NZ_RJQC01000002.1"/>
</dbReference>
<reference evidence="2 3" key="1">
    <citation type="submission" date="2018-11" db="EMBL/GenBank/DDBJ databases">
        <title>Clostridium sp. nov., a member of the family Erysipelotrichaceae isolated from pig faeces.</title>
        <authorList>
            <person name="Chang Y.-H."/>
        </authorList>
    </citation>
    <scope>NUCLEOTIDE SEQUENCE [LARGE SCALE GENOMIC DNA]</scope>
    <source>
        <strain evidence="2 3">YH-panp20</strain>
    </source>
</reference>
<dbReference type="Proteomes" id="UP000276568">
    <property type="component" value="Unassembled WGS sequence"/>
</dbReference>
<name>A0A3N0I0X0_9FIRM</name>
<evidence type="ECO:0000313" key="2">
    <source>
        <dbReference type="EMBL" id="RNM30669.1"/>
    </source>
</evidence>
<keyword evidence="1" id="KW-0732">Signal</keyword>
<dbReference type="EMBL" id="RJQC01000002">
    <property type="protein sequence ID" value="RNM30669.1"/>
    <property type="molecule type" value="Genomic_DNA"/>
</dbReference>
<proteinExistence type="predicted"/>
<evidence type="ECO:0000313" key="3">
    <source>
        <dbReference type="Proteomes" id="UP000276568"/>
    </source>
</evidence>
<organism evidence="2 3">
    <name type="scientific">Absicoccus porci</name>
    <dbReference type="NCBI Taxonomy" id="2486576"/>
    <lineage>
        <taxon>Bacteria</taxon>
        <taxon>Bacillati</taxon>
        <taxon>Bacillota</taxon>
        <taxon>Erysipelotrichia</taxon>
        <taxon>Erysipelotrichales</taxon>
        <taxon>Erysipelotrichaceae</taxon>
        <taxon>Absicoccus</taxon>
    </lineage>
</organism>
<comment type="caution">
    <text evidence="2">The sequence shown here is derived from an EMBL/GenBank/DDBJ whole genome shotgun (WGS) entry which is preliminary data.</text>
</comment>
<feature type="signal peptide" evidence="1">
    <location>
        <begin position="1"/>
        <end position="25"/>
    </location>
</feature>
<evidence type="ECO:0000256" key="1">
    <source>
        <dbReference type="SAM" id="SignalP"/>
    </source>
</evidence>
<gene>
    <name evidence="2" type="ORF">EDX97_07770</name>
</gene>
<protein>
    <submittedName>
        <fullName evidence="2">Uncharacterized protein</fullName>
    </submittedName>
</protein>
<feature type="chain" id="PRO_5018235767" evidence="1">
    <location>
        <begin position="26"/>
        <end position="320"/>
    </location>
</feature>
<dbReference type="AlphaFoldDB" id="A0A3N0I0X0"/>
<accession>A0A3N0I0X0</accession>